<proteinExistence type="predicted"/>
<protein>
    <recommendedName>
        <fullName evidence="3">Phage portal protein</fullName>
    </recommendedName>
</protein>
<keyword evidence="2" id="KW-1185">Reference proteome</keyword>
<name>A0A495J7E3_9SPHI</name>
<comment type="caution">
    <text evidence="1">The sequence shown here is derived from an EMBL/GenBank/DDBJ whole genome shotgun (WGS) entry which is preliminary data.</text>
</comment>
<dbReference type="EMBL" id="RBKU01000001">
    <property type="protein sequence ID" value="RKR84910.1"/>
    <property type="molecule type" value="Genomic_DNA"/>
</dbReference>
<evidence type="ECO:0000313" key="1">
    <source>
        <dbReference type="EMBL" id="RKR84910.1"/>
    </source>
</evidence>
<evidence type="ECO:0008006" key="3">
    <source>
        <dbReference type="Google" id="ProtNLM"/>
    </source>
</evidence>
<dbReference type="Proteomes" id="UP000268007">
    <property type="component" value="Unassembled WGS sequence"/>
</dbReference>
<organism evidence="1 2">
    <name type="scientific">Mucilaginibacter gracilis</name>
    <dbReference type="NCBI Taxonomy" id="423350"/>
    <lineage>
        <taxon>Bacteria</taxon>
        <taxon>Pseudomonadati</taxon>
        <taxon>Bacteroidota</taxon>
        <taxon>Sphingobacteriia</taxon>
        <taxon>Sphingobacteriales</taxon>
        <taxon>Sphingobacteriaceae</taxon>
        <taxon>Mucilaginibacter</taxon>
    </lineage>
</organism>
<evidence type="ECO:0000313" key="2">
    <source>
        <dbReference type="Proteomes" id="UP000268007"/>
    </source>
</evidence>
<accession>A0A495J7E3</accession>
<sequence>MLDVQNSIFVIQYSFSPANGSQILKNPPILKMRLLTSTRRDTTQRITQRENRVYGIVNYDEDNVYPQRIYAITSSAPTARNCVDTYGRFIGGAGFADLTFYQAIVNSDCQTMDKILSLVKKDMARFRGFALHVNVNAAGKITDIFHVPFEHVRMASESRKNESGFDYATYADWSREKRNNIRTDLITWFHAFDLAADAIAAQVESVGGWDKYKGQLLYVSMDEHSYPLASCDAVMESLYAEIQSDIRTTANLQNNFSAKSIMVHKGKFADEEARAEFETELTAFIGPEGADIIVVDVENDEEVPELIPITNNADDKLFEYTDTKLTNKIIRNFLIPKILLSVTDGGGFFNQEQVRDATMYYNMVTTEERIMLEAIFKKLGEGFYKNINPTADYSIIPIEFKISKADPPESLIQLLTNEYISDASKRNILTVLYGVAEEDAIKIYPDGSTNVGVTQTRKT</sequence>
<gene>
    <name evidence="1" type="ORF">BDD43_5163</name>
</gene>
<reference evidence="1 2" key="1">
    <citation type="submission" date="2018-10" db="EMBL/GenBank/DDBJ databases">
        <title>Genomic Encyclopedia of Archaeal and Bacterial Type Strains, Phase II (KMG-II): from individual species to whole genera.</title>
        <authorList>
            <person name="Goeker M."/>
        </authorList>
    </citation>
    <scope>NUCLEOTIDE SEQUENCE [LARGE SCALE GENOMIC DNA]</scope>
    <source>
        <strain evidence="1 2">DSM 18602</strain>
    </source>
</reference>
<dbReference type="AlphaFoldDB" id="A0A495J7E3"/>